<sequence length="286" mass="32744">MSEIDGLDDESLAINKATLLSEFHSDRERASRVGERAERGGGARARFDSRLEKRKEERNLANFSYDLLYLLSNSRFSWYREIAMCPPPPDWLQFGGYALSTDEDIVLFLGAWEFGDPIPTNVITEVDPLSIEPWNLPEGMLYLCSLNDPQIWKGNSEIKETSAGYWKSEGGVFRVSTSSFMVGRKTTREFYEGHMPFGKRTGWMMHEYQADQKACQGMMATKEYSSLCRVFRQSDQNPKHEEQLKCVDANCMDDADVDGERVEAMLRLFLEEEERNHSLHDGDDGA</sequence>
<keyword evidence="3" id="KW-0238">DNA-binding</keyword>
<dbReference type="EMBL" id="JAGGNH010000002">
    <property type="protein sequence ID" value="KAJ0982170.1"/>
    <property type="molecule type" value="Genomic_DNA"/>
</dbReference>
<evidence type="ECO:0000256" key="2">
    <source>
        <dbReference type="ARBA" id="ARBA00023015"/>
    </source>
</evidence>
<evidence type="ECO:0000256" key="1">
    <source>
        <dbReference type="ARBA" id="ARBA00004123"/>
    </source>
</evidence>
<name>A0A9D5HMF7_9LILI</name>
<dbReference type="AlphaFoldDB" id="A0A9D5HMF7"/>
<feature type="domain" description="NAC" evidence="6">
    <location>
        <begin position="92"/>
        <end position="233"/>
    </location>
</feature>
<dbReference type="Pfam" id="PF02365">
    <property type="entry name" value="NAM"/>
    <property type="match status" value="1"/>
</dbReference>
<comment type="caution">
    <text evidence="7">The sequence shown here is derived from an EMBL/GenBank/DDBJ whole genome shotgun (WGS) entry which is preliminary data.</text>
</comment>
<accession>A0A9D5HMF7</accession>
<dbReference type="GO" id="GO:0003677">
    <property type="term" value="F:DNA binding"/>
    <property type="evidence" value="ECO:0007669"/>
    <property type="project" value="UniProtKB-KW"/>
</dbReference>
<dbReference type="PANTHER" id="PTHR31989">
    <property type="entry name" value="NAC DOMAIN-CONTAINING PROTEIN 82-RELATED"/>
    <property type="match status" value="1"/>
</dbReference>
<keyword evidence="5" id="KW-0539">Nucleus</keyword>
<dbReference type="GO" id="GO:0005634">
    <property type="term" value="C:nucleus"/>
    <property type="evidence" value="ECO:0007669"/>
    <property type="project" value="UniProtKB-SubCell"/>
</dbReference>
<dbReference type="InterPro" id="IPR003441">
    <property type="entry name" value="NAC-dom"/>
</dbReference>
<proteinExistence type="predicted"/>
<organism evidence="7 8">
    <name type="scientific">Dioscorea zingiberensis</name>
    <dbReference type="NCBI Taxonomy" id="325984"/>
    <lineage>
        <taxon>Eukaryota</taxon>
        <taxon>Viridiplantae</taxon>
        <taxon>Streptophyta</taxon>
        <taxon>Embryophyta</taxon>
        <taxon>Tracheophyta</taxon>
        <taxon>Spermatophyta</taxon>
        <taxon>Magnoliopsida</taxon>
        <taxon>Liliopsida</taxon>
        <taxon>Dioscoreales</taxon>
        <taxon>Dioscoreaceae</taxon>
        <taxon>Dioscorea</taxon>
    </lineage>
</organism>
<keyword evidence="4" id="KW-0804">Transcription</keyword>
<keyword evidence="8" id="KW-1185">Reference proteome</keyword>
<reference evidence="7" key="2">
    <citation type="journal article" date="2022" name="Hortic Res">
        <title>The genome of Dioscorea zingiberensis sheds light on the biosynthesis, origin and evolution of the medicinally important diosgenin saponins.</title>
        <authorList>
            <person name="Li Y."/>
            <person name="Tan C."/>
            <person name="Li Z."/>
            <person name="Guo J."/>
            <person name="Li S."/>
            <person name="Chen X."/>
            <person name="Wang C."/>
            <person name="Dai X."/>
            <person name="Yang H."/>
            <person name="Song W."/>
            <person name="Hou L."/>
            <person name="Xu J."/>
            <person name="Tong Z."/>
            <person name="Xu A."/>
            <person name="Yuan X."/>
            <person name="Wang W."/>
            <person name="Yang Q."/>
            <person name="Chen L."/>
            <person name="Sun Z."/>
            <person name="Wang K."/>
            <person name="Pan B."/>
            <person name="Chen J."/>
            <person name="Bao Y."/>
            <person name="Liu F."/>
            <person name="Qi X."/>
            <person name="Gang D.R."/>
            <person name="Wen J."/>
            <person name="Li J."/>
        </authorList>
    </citation>
    <scope>NUCLEOTIDE SEQUENCE</scope>
    <source>
        <strain evidence="7">Dzin_1.0</strain>
    </source>
</reference>
<dbReference type="SUPFAM" id="SSF101941">
    <property type="entry name" value="NAC domain"/>
    <property type="match status" value="1"/>
</dbReference>
<dbReference type="OrthoDB" id="1625833at2759"/>
<evidence type="ECO:0000313" key="8">
    <source>
        <dbReference type="Proteomes" id="UP001085076"/>
    </source>
</evidence>
<dbReference type="GO" id="GO:0006355">
    <property type="term" value="P:regulation of DNA-templated transcription"/>
    <property type="evidence" value="ECO:0007669"/>
    <property type="project" value="InterPro"/>
</dbReference>
<evidence type="ECO:0000259" key="6">
    <source>
        <dbReference type="PROSITE" id="PS51005"/>
    </source>
</evidence>
<protein>
    <recommendedName>
        <fullName evidence="6">NAC domain-containing protein</fullName>
    </recommendedName>
</protein>
<keyword evidence="2" id="KW-0805">Transcription regulation</keyword>
<dbReference type="Proteomes" id="UP001085076">
    <property type="component" value="Miscellaneous, Linkage group lg02"/>
</dbReference>
<dbReference type="PROSITE" id="PS51005">
    <property type="entry name" value="NAC"/>
    <property type="match status" value="1"/>
</dbReference>
<evidence type="ECO:0000313" key="7">
    <source>
        <dbReference type="EMBL" id="KAJ0982170.1"/>
    </source>
</evidence>
<evidence type="ECO:0000256" key="4">
    <source>
        <dbReference type="ARBA" id="ARBA00023163"/>
    </source>
</evidence>
<dbReference type="Gene3D" id="2.170.150.80">
    <property type="entry name" value="NAC domain"/>
    <property type="match status" value="1"/>
</dbReference>
<comment type="subcellular location">
    <subcellularLocation>
        <location evidence="1">Nucleus</location>
    </subcellularLocation>
</comment>
<gene>
    <name evidence="7" type="ORF">J5N97_010425</name>
</gene>
<evidence type="ECO:0000256" key="3">
    <source>
        <dbReference type="ARBA" id="ARBA00023125"/>
    </source>
</evidence>
<reference evidence="7" key="1">
    <citation type="submission" date="2021-03" db="EMBL/GenBank/DDBJ databases">
        <authorList>
            <person name="Li Z."/>
            <person name="Yang C."/>
        </authorList>
    </citation>
    <scope>NUCLEOTIDE SEQUENCE</scope>
    <source>
        <strain evidence="7">Dzin_1.0</strain>
        <tissue evidence="7">Leaf</tissue>
    </source>
</reference>
<evidence type="ECO:0000256" key="5">
    <source>
        <dbReference type="ARBA" id="ARBA00023242"/>
    </source>
</evidence>
<dbReference type="InterPro" id="IPR036093">
    <property type="entry name" value="NAC_dom_sf"/>
</dbReference>